<gene>
    <name evidence="2" type="ORF">N0B51_12765</name>
</gene>
<sequence length="189" mass="20346">MSSTHPAAVRLVPAAASSTGLADAPSLPARPRDSDCDPLPPPEDGPARWSRAKQVAFLQHLAASHSVAAAARSVGMSRQSAYRLRARLKGQPFDQAWAAAFDCAFNALAHAAMERAIHGVEQPYFHNGELVHVGRRYDERLTLGLLRMRADMLPLELGDPVSDASAYAPGDFPALIDRVARGTERWGDA</sequence>
<proteinExistence type="predicted"/>
<dbReference type="Proteomes" id="UP001142648">
    <property type="component" value="Unassembled WGS sequence"/>
</dbReference>
<dbReference type="RefSeq" id="WP_259962839.1">
    <property type="nucleotide sequence ID" value="NZ_JAOAMV010000006.1"/>
</dbReference>
<keyword evidence="3" id="KW-1185">Reference proteome</keyword>
<name>A0A9X3ALJ8_9SPHN</name>
<comment type="caution">
    <text evidence="2">The sequence shown here is derived from an EMBL/GenBank/DDBJ whole genome shotgun (WGS) entry which is preliminary data.</text>
</comment>
<evidence type="ECO:0000256" key="1">
    <source>
        <dbReference type="SAM" id="MobiDB-lite"/>
    </source>
</evidence>
<reference evidence="2" key="1">
    <citation type="submission" date="2022-09" db="EMBL/GenBank/DDBJ databases">
        <title>The genome sequence of Tsuneonella sp. YG55.</title>
        <authorList>
            <person name="Liu Y."/>
        </authorList>
    </citation>
    <scope>NUCLEOTIDE SEQUENCE</scope>
    <source>
        <strain evidence="2">YG55</strain>
    </source>
</reference>
<protein>
    <recommendedName>
        <fullName evidence="4">LysR family transcriptional regulator</fullName>
    </recommendedName>
</protein>
<dbReference type="EMBL" id="JAOAMV010000006">
    <property type="protein sequence ID" value="MCT2559849.1"/>
    <property type="molecule type" value="Genomic_DNA"/>
</dbReference>
<evidence type="ECO:0000313" key="3">
    <source>
        <dbReference type="Proteomes" id="UP001142648"/>
    </source>
</evidence>
<evidence type="ECO:0000313" key="2">
    <source>
        <dbReference type="EMBL" id="MCT2559849.1"/>
    </source>
</evidence>
<evidence type="ECO:0008006" key="4">
    <source>
        <dbReference type="Google" id="ProtNLM"/>
    </source>
</evidence>
<accession>A0A9X3ALJ8</accession>
<organism evidence="2 3">
    <name type="scientific">Tsuneonella litorea</name>
    <dbReference type="NCBI Taxonomy" id="2976475"/>
    <lineage>
        <taxon>Bacteria</taxon>
        <taxon>Pseudomonadati</taxon>
        <taxon>Pseudomonadota</taxon>
        <taxon>Alphaproteobacteria</taxon>
        <taxon>Sphingomonadales</taxon>
        <taxon>Erythrobacteraceae</taxon>
        <taxon>Tsuneonella</taxon>
    </lineage>
</organism>
<dbReference type="AlphaFoldDB" id="A0A9X3ALJ8"/>
<feature type="region of interest" description="Disordered" evidence="1">
    <location>
        <begin position="1"/>
        <end position="48"/>
    </location>
</feature>